<accession>A0A3M7SSS8</accession>
<dbReference type="AlphaFoldDB" id="A0A3M7SSS8"/>
<dbReference type="Proteomes" id="UP000276133">
    <property type="component" value="Unassembled WGS sequence"/>
</dbReference>
<evidence type="ECO:0000256" key="1">
    <source>
        <dbReference type="SAM" id="Phobius"/>
    </source>
</evidence>
<sequence length="121" mass="13522">MSEEPKTQSSQSFLVNASRCSIIKKVPFFYTVNAQSGQFDPTIILLIFLSKIVLIARVAKVALLQFIMKKSANLVYKSFNIAIPHLKIFVPAEIVPDILNNMPVLCDKNVEDPLKKNSLVS</sequence>
<feature type="transmembrane region" description="Helical" evidence="1">
    <location>
        <begin position="43"/>
        <end position="67"/>
    </location>
</feature>
<keyword evidence="1" id="KW-1133">Transmembrane helix</keyword>
<keyword evidence="1" id="KW-0812">Transmembrane</keyword>
<organism evidence="2 3">
    <name type="scientific">Brachionus plicatilis</name>
    <name type="common">Marine rotifer</name>
    <name type="synonym">Brachionus muelleri</name>
    <dbReference type="NCBI Taxonomy" id="10195"/>
    <lineage>
        <taxon>Eukaryota</taxon>
        <taxon>Metazoa</taxon>
        <taxon>Spiralia</taxon>
        <taxon>Gnathifera</taxon>
        <taxon>Rotifera</taxon>
        <taxon>Eurotatoria</taxon>
        <taxon>Monogononta</taxon>
        <taxon>Pseudotrocha</taxon>
        <taxon>Ploima</taxon>
        <taxon>Brachionidae</taxon>
        <taxon>Brachionus</taxon>
    </lineage>
</organism>
<name>A0A3M7SSS8_BRAPC</name>
<proteinExistence type="predicted"/>
<evidence type="ECO:0000313" key="2">
    <source>
        <dbReference type="EMBL" id="RNA38874.1"/>
    </source>
</evidence>
<comment type="caution">
    <text evidence="2">The sequence shown here is derived from an EMBL/GenBank/DDBJ whole genome shotgun (WGS) entry which is preliminary data.</text>
</comment>
<keyword evidence="1" id="KW-0472">Membrane</keyword>
<reference evidence="2 3" key="1">
    <citation type="journal article" date="2018" name="Sci. Rep.">
        <title>Genomic signatures of local adaptation to the degree of environmental predictability in rotifers.</title>
        <authorList>
            <person name="Franch-Gras L."/>
            <person name="Hahn C."/>
            <person name="Garcia-Roger E.M."/>
            <person name="Carmona M.J."/>
            <person name="Serra M."/>
            <person name="Gomez A."/>
        </authorList>
    </citation>
    <scope>NUCLEOTIDE SEQUENCE [LARGE SCALE GENOMIC DNA]</scope>
    <source>
        <strain evidence="2">HYR1</strain>
    </source>
</reference>
<gene>
    <name evidence="2" type="ORF">BpHYR1_044370</name>
</gene>
<protein>
    <submittedName>
        <fullName evidence="2">Uncharacterized protein</fullName>
    </submittedName>
</protein>
<dbReference type="EMBL" id="REGN01000811">
    <property type="protein sequence ID" value="RNA38874.1"/>
    <property type="molecule type" value="Genomic_DNA"/>
</dbReference>
<evidence type="ECO:0000313" key="3">
    <source>
        <dbReference type="Proteomes" id="UP000276133"/>
    </source>
</evidence>
<keyword evidence="3" id="KW-1185">Reference proteome</keyword>